<sequence length="160" mass="17421">MLSYFRLLTTCRGTPHDTHPAATAAWNVQGFININLNPEGTEVAREVLPLPDPFLEGSAASYEIQFPVNGQTITIRTDLDLVSIINAYHETTGGRLTRYTVEWGVFNVGGAFPLVGTNGESYGTYDYAATGGLTSTAVAYSIPTLPDRIEIRAKITHQLE</sequence>
<gene>
    <name evidence="1" type="ORF">GTA08_BOTSDO03277</name>
</gene>
<dbReference type="AlphaFoldDB" id="A0A8H4IWY9"/>
<evidence type="ECO:0000313" key="1">
    <source>
        <dbReference type="EMBL" id="KAF4309000.1"/>
    </source>
</evidence>
<protein>
    <submittedName>
        <fullName evidence="1">Uncharacterized protein</fullName>
    </submittedName>
</protein>
<accession>A0A8H4IWY9</accession>
<comment type="caution">
    <text evidence="1">The sequence shown here is derived from an EMBL/GenBank/DDBJ whole genome shotgun (WGS) entry which is preliminary data.</text>
</comment>
<organism evidence="1 2">
    <name type="scientific">Botryosphaeria dothidea</name>
    <dbReference type="NCBI Taxonomy" id="55169"/>
    <lineage>
        <taxon>Eukaryota</taxon>
        <taxon>Fungi</taxon>
        <taxon>Dikarya</taxon>
        <taxon>Ascomycota</taxon>
        <taxon>Pezizomycotina</taxon>
        <taxon>Dothideomycetes</taxon>
        <taxon>Dothideomycetes incertae sedis</taxon>
        <taxon>Botryosphaeriales</taxon>
        <taxon>Botryosphaeriaceae</taxon>
        <taxon>Botryosphaeria</taxon>
    </lineage>
</organism>
<name>A0A8H4IWY9_9PEZI</name>
<evidence type="ECO:0000313" key="2">
    <source>
        <dbReference type="Proteomes" id="UP000572817"/>
    </source>
</evidence>
<dbReference type="Proteomes" id="UP000572817">
    <property type="component" value="Unassembled WGS sequence"/>
</dbReference>
<keyword evidence="2" id="KW-1185">Reference proteome</keyword>
<proteinExistence type="predicted"/>
<dbReference type="EMBL" id="WWBZ02000016">
    <property type="protein sequence ID" value="KAF4309000.1"/>
    <property type="molecule type" value="Genomic_DNA"/>
</dbReference>
<reference evidence="1" key="1">
    <citation type="submission" date="2020-04" db="EMBL/GenBank/DDBJ databases">
        <title>Genome Assembly and Annotation of Botryosphaeria dothidea sdau 11-99, a Latent Pathogen of Apple Fruit Ring Rot in China.</title>
        <authorList>
            <person name="Yu C."/>
            <person name="Diao Y."/>
            <person name="Lu Q."/>
            <person name="Zhao J."/>
            <person name="Cui S."/>
            <person name="Peng C."/>
            <person name="He B."/>
            <person name="Liu H."/>
        </authorList>
    </citation>
    <scope>NUCLEOTIDE SEQUENCE [LARGE SCALE GENOMIC DNA]</scope>
    <source>
        <strain evidence="1">Sdau11-99</strain>
    </source>
</reference>